<dbReference type="SUPFAM" id="SSF53335">
    <property type="entry name" value="S-adenosyl-L-methionine-dependent methyltransferases"/>
    <property type="match status" value="1"/>
</dbReference>
<organism evidence="1 2">
    <name type="scientific">Treponema bryantii</name>
    <dbReference type="NCBI Taxonomy" id="163"/>
    <lineage>
        <taxon>Bacteria</taxon>
        <taxon>Pseudomonadati</taxon>
        <taxon>Spirochaetota</taxon>
        <taxon>Spirochaetia</taxon>
        <taxon>Spirochaetales</taxon>
        <taxon>Treponemataceae</taxon>
        <taxon>Treponema</taxon>
    </lineage>
</organism>
<protein>
    <recommendedName>
        <fullName evidence="3">DNA methylase</fullName>
    </recommendedName>
</protein>
<keyword evidence="2" id="KW-1185">Reference proteome</keyword>
<proteinExistence type="predicted"/>
<evidence type="ECO:0008006" key="3">
    <source>
        <dbReference type="Google" id="ProtNLM"/>
    </source>
</evidence>
<accession>A0A1H9AV51</accession>
<dbReference type="RefSeq" id="WP_074640554.1">
    <property type="nucleotide sequence ID" value="NZ_FOFU01000001.1"/>
</dbReference>
<dbReference type="EMBL" id="FOFU01000001">
    <property type="protein sequence ID" value="SEP80636.1"/>
    <property type="molecule type" value="Genomic_DNA"/>
</dbReference>
<dbReference type="AlphaFoldDB" id="A0A1H9AV51"/>
<dbReference type="Proteomes" id="UP000182360">
    <property type="component" value="Unassembled WGS sequence"/>
</dbReference>
<evidence type="ECO:0000313" key="2">
    <source>
        <dbReference type="Proteomes" id="UP000182360"/>
    </source>
</evidence>
<evidence type="ECO:0000313" key="1">
    <source>
        <dbReference type="EMBL" id="SEP80636.1"/>
    </source>
</evidence>
<sequence>MIKEIGRHKVRCGDIFDNLDELYGDKKIDIFYSDPPWGNLEFWQTLNNKMTGAEKKKTDLLKFLQRFFDVAVKYTKDDAPIFVEYGIKWNQQLVEIAMCHGLKQEAQIEMMYGSPARPMILNVFSKTGNLNLTFDYRQKVYHTKGYKSLLEALEPFAKEGMTITDPCCGLGYTARYAIEHGLSFYGNELNQGRLDRTIEKLEKSV</sequence>
<dbReference type="InterPro" id="IPR029063">
    <property type="entry name" value="SAM-dependent_MTases_sf"/>
</dbReference>
<gene>
    <name evidence="1" type="ORF">SAMN04487977_101482</name>
</gene>
<dbReference type="OrthoDB" id="7806498at2"/>
<reference evidence="1 2" key="1">
    <citation type="submission" date="2016-10" db="EMBL/GenBank/DDBJ databases">
        <authorList>
            <person name="de Groot N.N."/>
        </authorList>
    </citation>
    <scope>NUCLEOTIDE SEQUENCE [LARGE SCALE GENOMIC DNA]</scope>
    <source>
        <strain evidence="1 2">B25</strain>
    </source>
</reference>
<name>A0A1H9AV51_9SPIR</name>
<dbReference type="Gene3D" id="3.40.50.150">
    <property type="entry name" value="Vaccinia Virus protein VP39"/>
    <property type="match status" value="2"/>
</dbReference>